<dbReference type="AlphaFoldDB" id="A0ABD7CGI7"/>
<proteinExistence type="predicted"/>
<accession>A0ABD7CGI7</accession>
<evidence type="ECO:0000313" key="1">
    <source>
        <dbReference type="EMBL" id="QRI52279.1"/>
    </source>
</evidence>
<name>A0ABD7CGI7_CLOBO</name>
<dbReference type="EMBL" id="CP069280">
    <property type="protein sequence ID" value="QRI52279.1"/>
    <property type="molecule type" value="Genomic_DNA"/>
</dbReference>
<evidence type="ECO:0000313" key="2">
    <source>
        <dbReference type="Proteomes" id="UP000663464"/>
    </source>
</evidence>
<dbReference type="Proteomes" id="UP000663464">
    <property type="component" value="Chromosome"/>
</dbReference>
<organism evidence="1 2">
    <name type="scientific">Clostridium botulinum</name>
    <dbReference type="NCBI Taxonomy" id="1491"/>
    <lineage>
        <taxon>Bacteria</taxon>
        <taxon>Bacillati</taxon>
        <taxon>Bacillota</taxon>
        <taxon>Clostridia</taxon>
        <taxon>Eubacteriales</taxon>
        <taxon>Clostridiaceae</taxon>
        <taxon>Clostridium</taxon>
    </lineage>
</organism>
<dbReference type="RefSeq" id="WP_045540831.1">
    <property type="nucleotide sequence ID" value="NZ_AP014696.1"/>
</dbReference>
<sequence length="65" mass="7599">MFIKILCLANGDCYENVTTDLKEKEFKNKIDKGEWVEIKQNNKKIVINSEFIISYEIGESKLKTI</sequence>
<protein>
    <submittedName>
        <fullName evidence="1">Uncharacterized protein</fullName>
    </submittedName>
</protein>
<reference evidence="1 2" key="1">
    <citation type="journal article" date="2014" name="J. Infect. Dis.">
        <title>Molecular characterization of a novel botulinum neurotoxin type H gene.</title>
        <authorList>
            <person name="Dover N."/>
            <person name="Barash J.R."/>
            <person name="Hill K.K."/>
            <person name="Xie G."/>
            <person name="Arnon S.S."/>
        </authorList>
    </citation>
    <scope>NUCLEOTIDE SEQUENCE [LARGE SCALE GENOMIC DNA]</scope>
    <source>
        <strain evidence="1 2">IBCA10-7060</strain>
    </source>
</reference>
<gene>
    <name evidence="1" type="ORF">JQS73_12660</name>
</gene>